<feature type="binding site" evidence="14">
    <location>
        <position position="104"/>
    </location>
    <ligand>
        <name>[4Fe-4S] cluster</name>
        <dbReference type="ChEBI" id="CHEBI:49883"/>
        <label>1</label>
    </ligand>
</feature>
<keyword evidence="8 14" id="KW-0411">Iron-sulfur</keyword>
<name>A0A2U1TE14_9MICO</name>
<evidence type="ECO:0000256" key="7">
    <source>
        <dbReference type="ARBA" id="ARBA00023004"/>
    </source>
</evidence>
<dbReference type="Proteomes" id="UP000244962">
    <property type="component" value="Unassembled WGS sequence"/>
</dbReference>
<feature type="binding site" evidence="14">
    <location>
        <position position="178"/>
    </location>
    <ligand>
        <name>[4Fe-4S] cluster</name>
        <dbReference type="ChEBI" id="CHEBI:49883"/>
        <label>2</label>
        <note>4Fe-4S-S-AdoMet</note>
    </ligand>
</feature>
<keyword evidence="19" id="KW-1185">Reference proteome</keyword>
<comment type="caution">
    <text evidence="18">The sequence shown here is derived from an EMBL/GenBank/DDBJ whole genome shotgun (WGS) entry which is preliminary data.</text>
</comment>
<evidence type="ECO:0000313" key="19">
    <source>
        <dbReference type="Proteomes" id="UP000244962"/>
    </source>
</evidence>
<feature type="binding site" evidence="14">
    <location>
        <position position="70"/>
    </location>
    <ligand>
        <name>[4Fe-4S] cluster</name>
        <dbReference type="ChEBI" id="CHEBI:49883"/>
        <label>1</label>
    </ligand>
</feature>
<organism evidence="18 19">
    <name type="scientific">Mycetocola zhujimingii</name>
    <dbReference type="NCBI Taxonomy" id="2079792"/>
    <lineage>
        <taxon>Bacteria</taxon>
        <taxon>Bacillati</taxon>
        <taxon>Actinomycetota</taxon>
        <taxon>Actinomycetes</taxon>
        <taxon>Micrococcales</taxon>
        <taxon>Microbacteriaceae</taxon>
        <taxon>Mycetocola</taxon>
    </lineage>
</organism>
<evidence type="ECO:0000256" key="2">
    <source>
        <dbReference type="ARBA" id="ARBA00022485"/>
    </source>
</evidence>
<dbReference type="EC" id="2.8.4.3" evidence="9 14"/>
<dbReference type="PROSITE" id="PS51449">
    <property type="entry name" value="MTTASE_N"/>
    <property type="match status" value="1"/>
</dbReference>
<dbReference type="SFLD" id="SFLDF00273">
    <property type="entry name" value="(dimethylallyl)adenosine_tRNA"/>
    <property type="match status" value="1"/>
</dbReference>
<evidence type="ECO:0000256" key="12">
    <source>
        <dbReference type="ARBA" id="ARBA00080698"/>
    </source>
</evidence>
<dbReference type="GO" id="GO:0046872">
    <property type="term" value="F:metal ion binding"/>
    <property type="evidence" value="ECO:0007669"/>
    <property type="project" value="UniProtKB-KW"/>
</dbReference>
<keyword evidence="4 14" id="KW-0949">S-adenosyl-L-methionine</keyword>
<dbReference type="Gene3D" id="3.40.50.12160">
    <property type="entry name" value="Methylthiotransferase, N-terminal domain"/>
    <property type="match status" value="1"/>
</dbReference>
<dbReference type="InterPro" id="IPR058240">
    <property type="entry name" value="rSAM_sf"/>
</dbReference>
<evidence type="ECO:0000256" key="4">
    <source>
        <dbReference type="ARBA" id="ARBA00022691"/>
    </source>
</evidence>
<reference evidence="19" key="1">
    <citation type="submission" date="2018-04" db="EMBL/GenBank/DDBJ databases">
        <authorList>
            <person name="Liu S."/>
            <person name="Wang Z."/>
            <person name="Li J."/>
        </authorList>
    </citation>
    <scope>NUCLEOTIDE SEQUENCE [LARGE SCALE GENOMIC DNA]</scope>
    <source>
        <strain evidence="19">622</strain>
    </source>
</reference>
<sequence length="542" mass="58617">MSSLLETPTVITPSTAAIDATGRARTYEVRTYGCQMNVHDSERLSGSLDAAGYVPAESGAEADVVVINTCAVRENADNKLYGNLGYLASVKRRHEGMQIAVGGCLAQKDKNVILEKAPWVDVVFGTHNMGALPNLLERARHNEEAQIEILEALETFPSTLPTKRESSYSGWVSISVGCNNTCTFCIVPSLRGKEKDRRPGEILAEIQALVDDGAIEVTLLGQNVNSYGVEFGDRQAFSKLLRAAGAIDGLERIRFTSPHPAAFTDDVIDAMAETPSVMPQLHMPLQSGSDRILKAMRRSYRSEKFLGILDRVRARMPHAAISTDIIVGFPGETEEDFLETLRVVEAARFATAFTFQYSIREGTPAATMPDQIPKEIVQERFERLTALQDRICLEENQKVVGREIEILVAVGEGRKDSASHRLSGRAEDSRLVHFEVPEGSAIPRPGDIATATVTQAAPFYLIADAPAGGELVVRRTSAGDAWDRAQAESCGVPAPGASPSTPGRVSLGLPTLRVGPPARVHEAPAEVQGGMTPIYDALDGER</sequence>
<dbReference type="SMART" id="SM00729">
    <property type="entry name" value="Elp3"/>
    <property type="match status" value="1"/>
</dbReference>
<evidence type="ECO:0000256" key="14">
    <source>
        <dbReference type="HAMAP-Rule" id="MF_01864"/>
    </source>
</evidence>
<gene>
    <name evidence="14" type="primary">miaB</name>
    <name evidence="18" type="ORF">DF223_07570</name>
</gene>
<dbReference type="NCBIfam" id="TIGR01574">
    <property type="entry name" value="miaB-methiolase"/>
    <property type="match status" value="1"/>
</dbReference>
<accession>A0A2U1TE14</accession>
<evidence type="ECO:0000256" key="6">
    <source>
        <dbReference type="ARBA" id="ARBA00022723"/>
    </source>
</evidence>
<dbReference type="RefSeq" id="WP_108962755.1">
    <property type="nucleotide sequence ID" value="NZ_QEFB01000006.1"/>
</dbReference>
<dbReference type="InterPro" id="IPR002792">
    <property type="entry name" value="TRAM_dom"/>
</dbReference>
<evidence type="ECO:0000256" key="1">
    <source>
        <dbReference type="ARBA" id="ARBA00003234"/>
    </source>
</evidence>
<feature type="domain" description="TRAM" evidence="15">
    <location>
        <begin position="397"/>
        <end position="467"/>
    </location>
</feature>
<evidence type="ECO:0000313" key="18">
    <source>
        <dbReference type="EMBL" id="PWC07135.1"/>
    </source>
</evidence>
<dbReference type="AlphaFoldDB" id="A0A2U1TE14"/>
<dbReference type="InterPro" id="IPR006638">
    <property type="entry name" value="Elp3/MiaA/NifB-like_rSAM"/>
</dbReference>
<keyword evidence="2 14" id="KW-0004">4Fe-4S</keyword>
<dbReference type="InterPro" id="IPR023404">
    <property type="entry name" value="rSAM_horseshoe"/>
</dbReference>
<keyword evidence="5 14" id="KW-0819">tRNA processing</keyword>
<feature type="binding site" evidence="14">
    <location>
        <position position="185"/>
    </location>
    <ligand>
        <name>[4Fe-4S] cluster</name>
        <dbReference type="ChEBI" id="CHEBI:49883"/>
        <label>2</label>
        <note>4Fe-4S-S-AdoMet</note>
    </ligand>
</feature>
<dbReference type="InterPro" id="IPR020612">
    <property type="entry name" value="Methylthiotransferase_CS"/>
</dbReference>
<comment type="function">
    <text evidence="1 14">Catalyzes the methylthiolation of N6-(dimethylallyl)adenosine (i(6)A), leading to the formation of 2-methylthio-N6-(dimethylallyl)adenosine (ms(2)i(6)A) at position 37 in tRNAs that read codons beginning with uridine.</text>
</comment>
<dbReference type="InterPro" id="IPR007197">
    <property type="entry name" value="rSAM"/>
</dbReference>
<dbReference type="EMBL" id="QEFB01000006">
    <property type="protein sequence ID" value="PWC07135.1"/>
    <property type="molecule type" value="Genomic_DNA"/>
</dbReference>
<keyword evidence="14" id="KW-0963">Cytoplasm</keyword>
<dbReference type="SFLD" id="SFLDG01061">
    <property type="entry name" value="methylthiotransferase"/>
    <property type="match status" value="1"/>
</dbReference>
<evidence type="ECO:0000256" key="10">
    <source>
        <dbReference type="ARBA" id="ARBA00051425"/>
    </source>
</evidence>
<evidence type="ECO:0000259" key="16">
    <source>
        <dbReference type="PROSITE" id="PS51449"/>
    </source>
</evidence>
<dbReference type="Pfam" id="PF04055">
    <property type="entry name" value="Radical_SAM"/>
    <property type="match status" value="1"/>
</dbReference>
<dbReference type="Gene3D" id="3.80.30.20">
    <property type="entry name" value="tm_1862 like domain"/>
    <property type="match status" value="1"/>
</dbReference>
<comment type="subunit">
    <text evidence="14">Monomer.</text>
</comment>
<comment type="catalytic activity">
    <reaction evidence="10 14">
        <text>N(6)-dimethylallyladenosine(37) in tRNA + (sulfur carrier)-SH + AH2 + 2 S-adenosyl-L-methionine = 2-methylsulfanyl-N(6)-dimethylallyladenosine(37) in tRNA + (sulfur carrier)-H + 5'-deoxyadenosine + L-methionine + A + S-adenosyl-L-homocysteine + 2 H(+)</text>
        <dbReference type="Rhea" id="RHEA:37067"/>
        <dbReference type="Rhea" id="RHEA-COMP:10375"/>
        <dbReference type="Rhea" id="RHEA-COMP:10376"/>
        <dbReference type="Rhea" id="RHEA-COMP:14737"/>
        <dbReference type="Rhea" id="RHEA-COMP:14739"/>
        <dbReference type="ChEBI" id="CHEBI:13193"/>
        <dbReference type="ChEBI" id="CHEBI:15378"/>
        <dbReference type="ChEBI" id="CHEBI:17319"/>
        <dbReference type="ChEBI" id="CHEBI:17499"/>
        <dbReference type="ChEBI" id="CHEBI:29917"/>
        <dbReference type="ChEBI" id="CHEBI:57844"/>
        <dbReference type="ChEBI" id="CHEBI:57856"/>
        <dbReference type="ChEBI" id="CHEBI:59789"/>
        <dbReference type="ChEBI" id="CHEBI:64428"/>
        <dbReference type="ChEBI" id="CHEBI:74415"/>
        <dbReference type="ChEBI" id="CHEBI:74417"/>
        <dbReference type="EC" id="2.8.4.3"/>
    </reaction>
</comment>
<dbReference type="NCBIfam" id="TIGR00089">
    <property type="entry name" value="MiaB/RimO family radical SAM methylthiotransferase"/>
    <property type="match status" value="1"/>
</dbReference>
<dbReference type="InterPro" id="IPR005839">
    <property type="entry name" value="Methylthiotransferase"/>
</dbReference>
<dbReference type="GO" id="GO:0035597">
    <property type="term" value="F:tRNA-2-methylthio-N(6)-dimethylallyladenosine(37) synthase activity"/>
    <property type="evidence" value="ECO:0007669"/>
    <property type="project" value="UniProtKB-EC"/>
</dbReference>
<evidence type="ECO:0000256" key="13">
    <source>
        <dbReference type="ARBA" id="ARBA00081141"/>
    </source>
</evidence>
<keyword evidence="7 14" id="KW-0408">Iron</keyword>
<proteinExistence type="inferred from homology"/>
<dbReference type="FunFam" id="3.80.30.20:FF:000001">
    <property type="entry name" value="tRNA-2-methylthio-N(6)-dimethylallyladenosine synthase 2"/>
    <property type="match status" value="1"/>
</dbReference>
<dbReference type="InterPro" id="IPR038135">
    <property type="entry name" value="Methylthiotransferase_N_sf"/>
</dbReference>
<dbReference type="PROSITE" id="PS50926">
    <property type="entry name" value="TRAM"/>
    <property type="match status" value="1"/>
</dbReference>
<dbReference type="PROSITE" id="PS01278">
    <property type="entry name" value="MTTASE_RADICAL"/>
    <property type="match status" value="1"/>
</dbReference>
<dbReference type="InterPro" id="IPR013848">
    <property type="entry name" value="Methylthiotransferase_N"/>
</dbReference>
<dbReference type="SFLD" id="SFLDG01082">
    <property type="entry name" value="B12-binding_domain_containing"/>
    <property type="match status" value="1"/>
</dbReference>
<dbReference type="FunFam" id="3.40.50.12160:FF:000003">
    <property type="entry name" value="CDK5 regulatory subunit-associated protein 1"/>
    <property type="match status" value="1"/>
</dbReference>
<dbReference type="HAMAP" id="MF_01864">
    <property type="entry name" value="tRNA_metthiotr_MiaB"/>
    <property type="match status" value="1"/>
</dbReference>
<dbReference type="InterPro" id="IPR006463">
    <property type="entry name" value="MiaB_methiolase"/>
</dbReference>
<feature type="binding site" evidence="14">
    <location>
        <position position="34"/>
    </location>
    <ligand>
        <name>[4Fe-4S] cluster</name>
        <dbReference type="ChEBI" id="CHEBI:49883"/>
        <label>1</label>
    </ligand>
</feature>
<dbReference type="GO" id="GO:0005829">
    <property type="term" value="C:cytosol"/>
    <property type="evidence" value="ECO:0007669"/>
    <property type="project" value="TreeGrafter"/>
</dbReference>
<feature type="domain" description="MTTase N-terminal" evidence="16">
    <location>
        <begin position="25"/>
        <end position="141"/>
    </location>
</feature>
<evidence type="ECO:0000259" key="17">
    <source>
        <dbReference type="PROSITE" id="PS51918"/>
    </source>
</evidence>
<dbReference type="GO" id="GO:0051539">
    <property type="term" value="F:4 iron, 4 sulfur cluster binding"/>
    <property type="evidence" value="ECO:0007669"/>
    <property type="project" value="UniProtKB-UniRule"/>
</dbReference>
<evidence type="ECO:0000256" key="5">
    <source>
        <dbReference type="ARBA" id="ARBA00022694"/>
    </source>
</evidence>
<protein>
    <recommendedName>
        <fullName evidence="11 14">tRNA-2-methylthio-N(6)-dimethylallyladenosine synthase</fullName>
        <ecNumber evidence="9 14">2.8.4.3</ecNumber>
    </recommendedName>
    <alternativeName>
        <fullName evidence="13 14">(Dimethylallyl)adenosine tRNA methylthiotransferase MiaB</fullName>
    </alternativeName>
    <alternativeName>
        <fullName evidence="12 14">tRNA-i(6)A37 methylthiotransferase</fullName>
    </alternativeName>
</protein>
<evidence type="ECO:0000256" key="3">
    <source>
        <dbReference type="ARBA" id="ARBA00022679"/>
    </source>
</evidence>
<evidence type="ECO:0000256" key="9">
    <source>
        <dbReference type="ARBA" id="ARBA00033765"/>
    </source>
</evidence>
<dbReference type="CDD" id="cd01335">
    <property type="entry name" value="Radical_SAM"/>
    <property type="match status" value="1"/>
</dbReference>
<dbReference type="PANTHER" id="PTHR43020:SF2">
    <property type="entry name" value="MITOCHONDRIAL TRNA METHYLTHIOTRANSFERASE CDK5RAP1"/>
    <property type="match status" value="1"/>
</dbReference>
<dbReference type="SUPFAM" id="SSF102114">
    <property type="entry name" value="Radical SAM enzymes"/>
    <property type="match status" value="1"/>
</dbReference>
<comment type="cofactor">
    <cofactor evidence="14">
        <name>[4Fe-4S] cluster</name>
        <dbReference type="ChEBI" id="CHEBI:49883"/>
    </cofactor>
    <text evidence="14">Binds 2 [4Fe-4S] clusters. One cluster is coordinated with 3 cysteines and an exchangeable S-adenosyl-L-methionine.</text>
</comment>
<evidence type="ECO:0000259" key="15">
    <source>
        <dbReference type="PROSITE" id="PS50926"/>
    </source>
</evidence>
<keyword evidence="6 14" id="KW-0479">Metal-binding</keyword>
<feature type="binding site" evidence="14">
    <location>
        <position position="182"/>
    </location>
    <ligand>
        <name>[4Fe-4S] cluster</name>
        <dbReference type="ChEBI" id="CHEBI:49883"/>
        <label>2</label>
        <note>4Fe-4S-S-AdoMet</note>
    </ligand>
</feature>
<dbReference type="Pfam" id="PF00919">
    <property type="entry name" value="UPF0004"/>
    <property type="match status" value="1"/>
</dbReference>
<keyword evidence="3 14" id="KW-0808">Transferase</keyword>
<evidence type="ECO:0000256" key="11">
    <source>
        <dbReference type="ARBA" id="ARBA00068570"/>
    </source>
</evidence>
<dbReference type="PANTHER" id="PTHR43020">
    <property type="entry name" value="CDK5 REGULATORY SUBUNIT-ASSOCIATED PROTEIN 1"/>
    <property type="match status" value="1"/>
</dbReference>
<comment type="similarity">
    <text evidence="14">Belongs to the methylthiotransferase family. MiaB subfamily.</text>
</comment>
<evidence type="ECO:0000256" key="8">
    <source>
        <dbReference type="ARBA" id="ARBA00023014"/>
    </source>
</evidence>
<feature type="domain" description="Radical SAM core" evidence="17">
    <location>
        <begin position="164"/>
        <end position="394"/>
    </location>
</feature>
<comment type="subcellular location">
    <subcellularLocation>
        <location evidence="14">Cytoplasm</location>
    </subcellularLocation>
</comment>
<dbReference type="PROSITE" id="PS51918">
    <property type="entry name" value="RADICAL_SAM"/>
    <property type="match status" value="1"/>
</dbReference>
<dbReference type="SFLD" id="SFLDS00029">
    <property type="entry name" value="Radical_SAM"/>
    <property type="match status" value="1"/>
</dbReference>